<comment type="similarity">
    <text evidence="7">Belongs to the binding-protein-dependent transport system permease family.</text>
</comment>
<evidence type="ECO:0000256" key="2">
    <source>
        <dbReference type="ARBA" id="ARBA00022448"/>
    </source>
</evidence>
<dbReference type="Pfam" id="PF00528">
    <property type="entry name" value="BPD_transp_1"/>
    <property type="match status" value="1"/>
</dbReference>
<evidence type="ECO:0000256" key="1">
    <source>
        <dbReference type="ARBA" id="ARBA00004651"/>
    </source>
</evidence>
<dbReference type="EMBL" id="JAIQZJ010000012">
    <property type="protein sequence ID" value="MBZ5740051.1"/>
    <property type="molecule type" value="Genomic_DNA"/>
</dbReference>
<protein>
    <submittedName>
        <fullName evidence="9">ABC transporter permease subunit</fullName>
    </submittedName>
</protein>
<dbReference type="RefSeq" id="WP_224124415.1">
    <property type="nucleotide sequence ID" value="NZ_JAIQZJ010000012.1"/>
</dbReference>
<dbReference type="PANTHER" id="PTHR30151">
    <property type="entry name" value="ALKANE SULFONATE ABC TRANSPORTER-RELATED, MEMBRANE SUBUNIT"/>
    <property type="match status" value="1"/>
</dbReference>
<dbReference type="Gene3D" id="1.10.3720.10">
    <property type="entry name" value="MetI-like"/>
    <property type="match status" value="1"/>
</dbReference>
<keyword evidence="2 7" id="KW-0813">Transport</keyword>
<accession>A0ABS7UGA1</accession>
<keyword evidence="3" id="KW-1003">Cell membrane</keyword>
<feature type="transmembrane region" description="Helical" evidence="7">
    <location>
        <begin position="191"/>
        <end position="214"/>
    </location>
</feature>
<dbReference type="InterPro" id="IPR000515">
    <property type="entry name" value="MetI-like"/>
</dbReference>
<organism evidence="9 10">
    <name type="scientific">Nocardioides mangrovi</name>
    <dbReference type="NCBI Taxonomy" id="2874580"/>
    <lineage>
        <taxon>Bacteria</taxon>
        <taxon>Bacillati</taxon>
        <taxon>Actinomycetota</taxon>
        <taxon>Actinomycetes</taxon>
        <taxon>Propionibacteriales</taxon>
        <taxon>Nocardioidaceae</taxon>
        <taxon>Nocardioides</taxon>
    </lineage>
</organism>
<comment type="caution">
    <text evidence="9">The sequence shown here is derived from an EMBL/GenBank/DDBJ whole genome shotgun (WGS) entry which is preliminary data.</text>
</comment>
<evidence type="ECO:0000256" key="3">
    <source>
        <dbReference type="ARBA" id="ARBA00022475"/>
    </source>
</evidence>
<dbReference type="CDD" id="cd06261">
    <property type="entry name" value="TM_PBP2"/>
    <property type="match status" value="1"/>
</dbReference>
<dbReference type="SUPFAM" id="SSF161098">
    <property type="entry name" value="MetI-like"/>
    <property type="match status" value="1"/>
</dbReference>
<evidence type="ECO:0000313" key="10">
    <source>
        <dbReference type="Proteomes" id="UP000780875"/>
    </source>
</evidence>
<keyword evidence="6 7" id="KW-0472">Membrane</keyword>
<dbReference type="Proteomes" id="UP000780875">
    <property type="component" value="Unassembled WGS sequence"/>
</dbReference>
<evidence type="ECO:0000256" key="7">
    <source>
        <dbReference type="RuleBase" id="RU363032"/>
    </source>
</evidence>
<proteinExistence type="inferred from homology"/>
<keyword evidence="4 7" id="KW-0812">Transmembrane</keyword>
<gene>
    <name evidence="9" type="ORF">K8U61_17885</name>
</gene>
<feature type="transmembrane region" description="Helical" evidence="7">
    <location>
        <begin position="138"/>
        <end position="158"/>
    </location>
</feature>
<sequence>MGEGHRVVSGLKAVARPVFNLVFVLVCLVIAWQVLLNVGGVNELVARTPEQVVDWLFSDDSAGANRSSVLHPLWQTLIDAGIGFGAGLLAATAVATATYLWKGVEAATMPVAMIVRTVPLVALAPIITLVVGNGFWTVAAMSGIVVFFPALVTISFGLRSVTEQMVDVVQVYGGSESDVLRRVAFPHALPSFFAAIRISVPGAVTGALIAEFYTTPDSVGKAVNQALALYQYDLVWALLVVTTLASILLYMVAQLLERLVLTRYGHVTG</sequence>
<evidence type="ECO:0000259" key="8">
    <source>
        <dbReference type="PROSITE" id="PS50928"/>
    </source>
</evidence>
<keyword evidence="5 7" id="KW-1133">Transmembrane helix</keyword>
<feature type="transmembrane region" description="Helical" evidence="7">
    <location>
        <begin position="234"/>
        <end position="253"/>
    </location>
</feature>
<reference evidence="9 10" key="1">
    <citation type="submission" date="2021-09" db="EMBL/GenBank/DDBJ databases">
        <title>Whole genome sequence of Nocardioides sp. GBK3QG-3.</title>
        <authorList>
            <person name="Tuo L."/>
        </authorList>
    </citation>
    <scope>NUCLEOTIDE SEQUENCE [LARGE SCALE GENOMIC DNA]</scope>
    <source>
        <strain evidence="9 10">GBK3QG-3</strain>
    </source>
</reference>
<feature type="transmembrane region" description="Helical" evidence="7">
    <location>
        <begin position="18"/>
        <end position="35"/>
    </location>
</feature>
<name>A0ABS7UGA1_9ACTN</name>
<feature type="transmembrane region" description="Helical" evidence="7">
    <location>
        <begin position="113"/>
        <end position="132"/>
    </location>
</feature>
<dbReference type="PROSITE" id="PS50928">
    <property type="entry name" value="ABC_TM1"/>
    <property type="match status" value="1"/>
</dbReference>
<dbReference type="PANTHER" id="PTHR30151:SF0">
    <property type="entry name" value="ABC TRANSPORTER PERMEASE PROTEIN MJ0413-RELATED"/>
    <property type="match status" value="1"/>
</dbReference>
<dbReference type="InterPro" id="IPR035906">
    <property type="entry name" value="MetI-like_sf"/>
</dbReference>
<evidence type="ECO:0000256" key="5">
    <source>
        <dbReference type="ARBA" id="ARBA00022989"/>
    </source>
</evidence>
<evidence type="ECO:0000256" key="4">
    <source>
        <dbReference type="ARBA" id="ARBA00022692"/>
    </source>
</evidence>
<evidence type="ECO:0000313" key="9">
    <source>
        <dbReference type="EMBL" id="MBZ5740051.1"/>
    </source>
</evidence>
<keyword evidence="10" id="KW-1185">Reference proteome</keyword>
<feature type="transmembrane region" description="Helical" evidence="7">
    <location>
        <begin position="80"/>
        <end position="101"/>
    </location>
</feature>
<evidence type="ECO:0000256" key="6">
    <source>
        <dbReference type="ARBA" id="ARBA00023136"/>
    </source>
</evidence>
<comment type="subcellular location">
    <subcellularLocation>
        <location evidence="1 7">Cell membrane</location>
        <topology evidence="1 7">Multi-pass membrane protein</topology>
    </subcellularLocation>
</comment>
<feature type="domain" description="ABC transmembrane type-1" evidence="8">
    <location>
        <begin position="69"/>
        <end position="253"/>
    </location>
</feature>